<proteinExistence type="predicted"/>
<dbReference type="AlphaFoldDB" id="A0A0E0HCB7"/>
<keyword evidence="2" id="KW-1185">Reference proteome</keyword>
<sequence>MPPLSSASVATTAASCHRFYHLSAAAGRGLLFSAAGRRELGAGSVAATMGATRYAAATMREAGSATVMTGVARSVATTTGEAATMTMRPPQGHGQRFWPREGRKRWIELPPALRCRQRWR</sequence>
<dbReference type="Gramene" id="ONIVA05G11350.1">
    <property type="protein sequence ID" value="ONIVA05G11350.1"/>
    <property type="gene ID" value="ONIVA05G11350"/>
</dbReference>
<dbReference type="HOGENOM" id="CLU_166408_0_0_1"/>
<accession>A0A0E0HCB7</accession>
<reference evidence="1" key="1">
    <citation type="submission" date="2015-04" db="UniProtKB">
        <authorList>
            <consortium name="EnsemblPlants"/>
        </authorList>
    </citation>
    <scope>IDENTIFICATION</scope>
    <source>
        <strain evidence="1">SL10</strain>
    </source>
</reference>
<organism evidence="1">
    <name type="scientific">Oryza nivara</name>
    <name type="common">Indian wild rice</name>
    <name type="synonym">Oryza sativa f. spontanea</name>
    <dbReference type="NCBI Taxonomy" id="4536"/>
    <lineage>
        <taxon>Eukaryota</taxon>
        <taxon>Viridiplantae</taxon>
        <taxon>Streptophyta</taxon>
        <taxon>Embryophyta</taxon>
        <taxon>Tracheophyta</taxon>
        <taxon>Spermatophyta</taxon>
        <taxon>Magnoliopsida</taxon>
        <taxon>Liliopsida</taxon>
        <taxon>Poales</taxon>
        <taxon>Poaceae</taxon>
        <taxon>BOP clade</taxon>
        <taxon>Oryzoideae</taxon>
        <taxon>Oryzeae</taxon>
        <taxon>Oryzinae</taxon>
        <taxon>Oryza</taxon>
    </lineage>
</organism>
<dbReference type="Proteomes" id="UP000006591">
    <property type="component" value="Chromosome 5"/>
</dbReference>
<evidence type="ECO:0000313" key="1">
    <source>
        <dbReference type="EnsemblPlants" id="ONIVA05G11350.1"/>
    </source>
</evidence>
<evidence type="ECO:0000313" key="2">
    <source>
        <dbReference type="Proteomes" id="UP000006591"/>
    </source>
</evidence>
<dbReference type="EnsemblPlants" id="ONIVA05G11350.1">
    <property type="protein sequence ID" value="ONIVA05G11350.1"/>
    <property type="gene ID" value="ONIVA05G11350"/>
</dbReference>
<reference evidence="1" key="2">
    <citation type="submission" date="2018-04" db="EMBL/GenBank/DDBJ databases">
        <title>OnivRS2 (Oryza nivara Reference Sequence Version 2).</title>
        <authorList>
            <person name="Zhang J."/>
            <person name="Kudrna D."/>
            <person name="Lee S."/>
            <person name="Talag J."/>
            <person name="Rajasekar S."/>
            <person name="Welchert J."/>
            <person name="Hsing Y.-I."/>
            <person name="Wing R.A."/>
        </authorList>
    </citation>
    <scope>NUCLEOTIDE SEQUENCE [LARGE SCALE GENOMIC DNA]</scope>
    <source>
        <strain evidence="1">SL10</strain>
    </source>
</reference>
<name>A0A0E0HCB7_ORYNI</name>
<protein>
    <submittedName>
        <fullName evidence="1">Uncharacterized protein</fullName>
    </submittedName>
</protein>